<proteinExistence type="predicted"/>
<gene>
    <name evidence="2" type="ORF">LMG28138_03021</name>
</gene>
<protein>
    <submittedName>
        <fullName evidence="2">Uncharacterized protein</fullName>
    </submittedName>
</protein>
<feature type="transmembrane region" description="Helical" evidence="1">
    <location>
        <begin position="37"/>
        <end position="55"/>
    </location>
</feature>
<evidence type="ECO:0000313" key="2">
    <source>
        <dbReference type="EMBL" id="CAB3790793.1"/>
    </source>
</evidence>
<dbReference type="EMBL" id="CADIKM010000013">
    <property type="protein sequence ID" value="CAB3790793.1"/>
    <property type="molecule type" value="Genomic_DNA"/>
</dbReference>
<evidence type="ECO:0000313" key="3">
    <source>
        <dbReference type="Proteomes" id="UP000494115"/>
    </source>
</evidence>
<evidence type="ECO:0000256" key="1">
    <source>
        <dbReference type="SAM" id="Phobius"/>
    </source>
</evidence>
<sequence>MPRPATSVIANLRLHEMLIISLSICTVKQGNVQACQGQLIAVVVMPLLVVAAFGYKDAAAQRASKTNGQ</sequence>
<keyword evidence="1" id="KW-1133">Transmembrane helix</keyword>
<keyword evidence="1" id="KW-0812">Transmembrane</keyword>
<dbReference type="AlphaFoldDB" id="A0A6S7CII2"/>
<organism evidence="2 3">
    <name type="scientific">Pararobbsia alpina</name>
    <dbReference type="NCBI Taxonomy" id="621374"/>
    <lineage>
        <taxon>Bacteria</taxon>
        <taxon>Pseudomonadati</taxon>
        <taxon>Pseudomonadota</taxon>
        <taxon>Betaproteobacteria</taxon>
        <taxon>Burkholderiales</taxon>
        <taxon>Burkholderiaceae</taxon>
        <taxon>Pararobbsia</taxon>
    </lineage>
</organism>
<accession>A0A6S7CII2</accession>
<dbReference type="Proteomes" id="UP000494115">
    <property type="component" value="Unassembled WGS sequence"/>
</dbReference>
<keyword evidence="3" id="KW-1185">Reference proteome</keyword>
<keyword evidence="1" id="KW-0472">Membrane</keyword>
<name>A0A6S7CII2_9BURK</name>
<reference evidence="2 3" key="1">
    <citation type="submission" date="2020-04" db="EMBL/GenBank/DDBJ databases">
        <authorList>
            <person name="De Canck E."/>
        </authorList>
    </citation>
    <scope>NUCLEOTIDE SEQUENCE [LARGE SCALE GENOMIC DNA]</scope>
    <source>
        <strain evidence="2 3">LMG 28138</strain>
    </source>
</reference>